<dbReference type="NCBIfam" id="TIGR01509">
    <property type="entry name" value="HAD-SF-IA-v3"/>
    <property type="match status" value="1"/>
</dbReference>
<dbReference type="AlphaFoldDB" id="A0A3B1CEI1"/>
<dbReference type="SFLD" id="SFLDS00003">
    <property type="entry name" value="Haloacid_Dehalogenase"/>
    <property type="match status" value="1"/>
</dbReference>
<dbReference type="Gene3D" id="3.40.50.1000">
    <property type="entry name" value="HAD superfamily/HAD-like"/>
    <property type="match status" value="1"/>
</dbReference>
<dbReference type="CDD" id="cd02603">
    <property type="entry name" value="HAD_sEH-N_like"/>
    <property type="match status" value="1"/>
</dbReference>
<dbReference type="InterPro" id="IPR036412">
    <property type="entry name" value="HAD-like_sf"/>
</dbReference>
<evidence type="ECO:0008006" key="2">
    <source>
        <dbReference type="Google" id="ProtNLM"/>
    </source>
</evidence>
<dbReference type="PANTHER" id="PTHR43611:SF3">
    <property type="entry name" value="FLAVIN MONONUCLEOTIDE HYDROLASE 1, CHLOROPLATIC"/>
    <property type="match status" value="1"/>
</dbReference>
<dbReference type="PANTHER" id="PTHR43611">
    <property type="entry name" value="ALPHA-D-GLUCOSE 1-PHOSPHATE PHOSPHATASE"/>
    <property type="match status" value="1"/>
</dbReference>
<accession>A0A3B1CEI1</accession>
<dbReference type="InterPro" id="IPR023214">
    <property type="entry name" value="HAD_sf"/>
</dbReference>
<evidence type="ECO:0000313" key="1">
    <source>
        <dbReference type="EMBL" id="VAX28876.1"/>
    </source>
</evidence>
<name>A0A3B1CEI1_9ZZZZ</name>
<dbReference type="InterPro" id="IPR023198">
    <property type="entry name" value="PGP-like_dom2"/>
</dbReference>
<organism evidence="1">
    <name type="scientific">hydrothermal vent metagenome</name>
    <dbReference type="NCBI Taxonomy" id="652676"/>
    <lineage>
        <taxon>unclassified sequences</taxon>
        <taxon>metagenomes</taxon>
        <taxon>ecological metagenomes</taxon>
    </lineage>
</organism>
<proteinExistence type="predicted"/>
<dbReference type="SUPFAM" id="SSF56784">
    <property type="entry name" value="HAD-like"/>
    <property type="match status" value="1"/>
</dbReference>
<dbReference type="EMBL" id="UOGD01000432">
    <property type="protein sequence ID" value="VAX28876.1"/>
    <property type="molecule type" value="Genomic_DNA"/>
</dbReference>
<gene>
    <name evidence="1" type="ORF">MNBD_IGNAVI01-234</name>
</gene>
<dbReference type="Gene3D" id="1.10.150.240">
    <property type="entry name" value="Putative phosphatase, domain 2"/>
    <property type="match status" value="1"/>
</dbReference>
<dbReference type="Pfam" id="PF00702">
    <property type="entry name" value="Hydrolase"/>
    <property type="match status" value="1"/>
</dbReference>
<dbReference type="SFLD" id="SFLDG01129">
    <property type="entry name" value="C1.5:_HAD__Beta-PGM__Phosphata"/>
    <property type="match status" value="1"/>
</dbReference>
<protein>
    <recommendedName>
        <fullName evidence="2">Haloacid dehalogenase-like hydrolase</fullName>
    </recommendedName>
</protein>
<dbReference type="InterPro" id="IPR006439">
    <property type="entry name" value="HAD-SF_hydro_IA"/>
</dbReference>
<sequence length="206" mass="24565">MINNISVIVFDLGNVLIPFDYNRLVEKMNAIDEGLGNRFGKRYYNNYDVHRKYERWLISNEEFMQIMMDWTEHKIPEEDLKIIYSDLFTENKATTSILPKLKQNYKLVLLSNTNYIHQKYGWEKYDFLKHFDKLVLSHEVGAIKPEEKIYRAVEEFTNEPSENHIFIDDILEYVEGAKKLGWSGIQFKSHGQLLEDLKQYDIIIND</sequence>
<reference evidence="1" key="1">
    <citation type="submission" date="2018-06" db="EMBL/GenBank/DDBJ databases">
        <authorList>
            <person name="Zhirakovskaya E."/>
        </authorList>
    </citation>
    <scope>NUCLEOTIDE SEQUENCE</scope>
</reference>